<dbReference type="AlphaFoldDB" id="A0AAN9BB80"/>
<dbReference type="Pfam" id="PF01602">
    <property type="entry name" value="Adaptin_N"/>
    <property type="match status" value="2"/>
</dbReference>
<evidence type="ECO:0000256" key="2">
    <source>
        <dbReference type="ARBA" id="ARBA00022448"/>
    </source>
</evidence>
<feature type="region of interest" description="Disordered" evidence="5">
    <location>
        <begin position="748"/>
        <end position="780"/>
    </location>
</feature>
<reference evidence="7 8" key="1">
    <citation type="submission" date="2024-02" db="EMBL/GenBank/DDBJ databases">
        <title>Chromosome-scale genome assembly of the rough periwinkle Littorina saxatilis.</title>
        <authorList>
            <person name="De Jode A."/>
            <person name="Faria R."/>
            <person name="Formenti G."/>
            <person name="Sims Y."/>
            <person name="Smith T.P."/>
            <person name="Tracey A."/>
            <person name="Wood J.M.D."/>
            <person name="Zagrodzka Z.B."/>
            <person name="Johannesson K."/>
            <person name="Butlin R.K."/>
            <person name="Leder E.H."/>
        </authorList>
    </citation>
    <scope>NUCLEOTIDE SEQUENCE [LARGE SCALE GENOMIC DNA]</scope>
    <source>
        <strain evidence="7">Snail1</strain>
        <tissue evidence="7">Muscle</tissue>
    </source>
</reference>
<keyword evidence="2" id="KW-0813">Transport</keyword>
<evidence type="ECO:0000313" key="8">
    <source>
        <dbReference type="Proteomes" id="UP001374579"/>
    </source>
</evidence>
<evidence type="ECO:0000256" key="3">
    <source>
        <dbReference type="ARBA" id="ARBA00022927"/>
    </source>
</evidence>
<feature type="compositionally biased region" description="Basic and acidic residues" evidence="5">
    <location>
        <begin position="395"/>
        <end position="405"/>
    </location>
</feature>
<feature type="compositionally biased region" description="Low complexity" evidence="5">
    <location>
        <begin position="758"/>
        <end position="777"/>
    </location>
</feature>
<feature type="compositionally biased region" description="Polar residues" evidence="5">
    <location>
        <begin position="1071"/>
        <end position="1080"/>
    </location>
</feature>
<feature type="domain" description="Clathrin/coatomer adaptor adaptin-like N-terminal" evidence="6">
    <location>
        <begin position="58"/>
        <end position="337"/>
    </location>
</feature>
<feature type="region of interest" description="Disordered" evidence="5">
    <location>
        <begin position="1138"/>
        <end position="1191"/>
    </location>
</feature>
<keyword evidence="4" id="KW-0472">Membrane</keyword>
<evidence type="ECO:0000313" key="7">
    <source>
        <dbReference type="EMBL" id="KAK7102252.1"/>
    </source>
</evidence>
<organism evidence="7 8">
    <name type="scientific">Littorina saxatilis</name>
    <dbReference type="NCBI Taxonomy" id="31220"/>
    <lineage>
        <taxon>Eukaryota</taxon>
        <taxon>Metazoa</taxon>
        <taxon>Spiralia</taxon>
        <taxon>Lophotrochozoa</taxon>
        <taxon>Mollusca</taxon>
        <taxon>Gastropoda</taxon>
        <taxon>Caenogastropoda</taxon>
        <taxon>Littorinimorpha</taxon>
        <taxon>Littorinoidea</taxon>
        <taxon>Littorinidae</taxon>
        <taxon>Littorina</taxon>
    </lineage>
</organism>
<dbReference type="InterPro" id="IPR050840">
    <property type="entry name" value="Adaptor_Complx_Large_Subunit"/>
</dbReference>
<keyword evidence="3" id="KW-0653">Protein transport</keyword>
<dbReference type="GO" id="GO:0006886">
    <property type="term" value="P:intracellular protein transport"/>
    <property type="evidence" value="ECO:0007669"/>
    <property type="project" value="InterPro"/>
</dbReference>
<feature type="region of interest" description="Disordered" evidence="5">
    <location>
        <begin position="983"/>
        <end position="1120"/>
    </location>
</feature>
<evidence type="ECO:0000256" key="4">
    <source>
        <dbReference type="ARBA" id="ARBA00023136"/>
    </source>
</evidence>
<feature type="domain" description="Clathrin/coatomer adaptor adaptin-like N-terminal" evidence="6">
    <location>
        <begin position="432"/>
        <end position="557"/>
    </location>
</feature>
<dbReference type="InterPro" id="IPR011989">
    <property type="entry name" value="ARM-like"/>
</dbReference>
<dbReference type="Gene3D" id="1.25.10.10">
    <property type="entry name" value="Leucine-rich Repeat Variant"/>
    <property type="match status" value="1"/>
</dbReference>
<dbReference type="InterPro" id="IPR002553">
    <property type="entry name" value="Clathrin/coatomer_adapt-like_N"/>
</dbReference>
<feature type="compositionally biased region" description="Low complexity" evidence="5">
    <location>
        <begin position="897"/>
        <end position="913"/>
    </location>
</feature>
<sequence>MSDIMERTLASLPRLLSSSLLGGGKGGQAAGPRQTPPPRGLQALLKAVDNARSRSEEKDIVRKELSQIKQQLEQPGATAAQWSEIFPRVVFCSVLGYDVSFSHIYAIKLAAKGKGRDKRMGYLAATFLLDQTMELAILIMGTLQQDLHSSNIFDNLMALSAAAELVGSEIIPHMLPPVVKLLRHRQALVREKAVHCIQAYFRRAPSLMQHTLPEVKGMLGDKDPGVLSAVVTLLASTVEQNREELVSLGLPLVSILQQVRARKFPSSYDYHGIPLPWLQILLLKILAHLGSVDDQVAASLLPLLSQILTDPNSKELVSLAVVSECLETIATLAKSSGGLTAAESNAGKAEQLQTEGVVVHGVGGGALSAAGPEELGGSNGGGEGFQDSGQSRNSRQIDCRTDQSRVGKSGPGELSGLNGRRREELLTKLQPLLLEASKCVARFLSSGVPNLLYLGIRSLTQLVSVAPELASHHQGAVVQCLDDLDPVVRRQTLNLLHHMANPANVKVVCAKMLEQVQSKGGDVGLQGDVADMVCDIAGRLAPDPLWYLNTLFLLLSLPLEPHRLSSLSNNMLTFFTKAAQDPSWPAFPEELFTAMVNAVQDSDSSPLSQFALKVLRFVPLSVRKAVSGDKFLAGCDRLLTCENLEGKEGVVLCVQELLLRGCLQRQDVIQWVRASLERCEHFTPRQFRQKLKELLAVASLHGELSSLSTQGSARAMDFSLSFLDSYAADMCHKGKPFLKTQQYTPELNQPAVQEERPSSLISLTSQNSSSTPRSGGSLYKDTSLCESSSLGVGESFSLLSPTNPLQGFSAARKLWTKEGFQGDADVQQSNFSPPVESTRADRGMGSEADGENAKPDSLDEKEELAKALFQGLSPSGPLSTPMATSSSHVPMTTEVKSLSSASSSSTPFVSSNSMTTSSQDKLVASTADLFPSASSPVVTTRPDSLAAIDGSFQYMNDSAAMTDSSLFELPRCDSGGWKALHAGHTGSGHNMETSETDLQSTATQSTATVTSEHLASDLGSSSNLSISDDSLDNVRDLSYQNSPARKPVPQSPGAGGTQFESTVDSGFPDVQGSTYSQNLHEQMEDMDNSQTAAEREGGSGGLYDVFGEDAGSESLSSGLQESAGSLYSGFEDLTLYAGEWEEEEEEEEKEEEEAGEERCIQADGDTDRNETQPSDVFGDPVLSTLPTSPAK</sequence>
<dbReference type="GO" id="GO:0012505">
    <property type="term" value="C:endomembrane system"/>
    <property type="evidence" value="ECO:0007669"/>
    <property type="project" value="UniProtKB-SubCell"/>
</dbReference>
<feature type="compositionally biased region" description="Basic and acidic residues" evidence="5">
    <location>
        <begin position="1156"/>
        <end position="1170"/>
    </location>
</feature>
<evidence type="ECO:0000256" key="1">
    <source>
        <dbReference type="ARBA" id="ARBA00004308"/>
    </source>
</evidence>
<dbReference type="SUPFAM" id="SSF48371">
    <property type="entry name" value="ARM repeat"/>
    <property type="match status" value="1"/>
</dbReference>
<gene>
    <name evidence="7" type="ORF">V1264_020497</name>
</gene>
<feature type="region of interest" description="Disordered" evidence="5">
    <location>
        <begin position="369"/>
        <end position="419"/>
    </location>
</feature>
<keyword evidence="8" id="KW-1185">Reference proteome</keyword>
<feature type="compositionally biased region" description="Low complexity" evidence="5">
    <location>
        <begin position="999"/>
        <end position="1028"/>
    </location>
</feature>
<dbReference type="EMBL" id="JBAMIC010000010">
    <property type="protein sequence ID" value="KAK7102252.1"/>
    <property type="molecule type" value="Genomic_DNA"/>
</dbReference>
<feature type="compositionally biased region" description="Polar residues" evidence="5">
    <location>
        <begin position="987"/>
        <end position="998"/>
    </location>
</feature>
<comment type="caution">
    <text evidence="7">The sequence shown here is derived from an EMBL/GenBank/DDBJ whole genome shotgun (WGS) entry which is preliminary data.</text>
</comment>
<evidence type="ECO:0000259" key="6">
    <source>
        <dbReference type="Pfam" id="PF01602"/>
    </source>
</evidence>
<protein>
    <recommendedName>
        <fullName evidence="6">Clathrin/coatomer adaptor adaptin-like N-terminal domain-containing protein</fullName>
    </recommendedName>
</protein>
<dbReference type="GO" id="GO:0030117">
    <property type="term" value="C:membrane coat"/>
    <property type="evidence" value="ECO:0007669"/>
    <property type="project" value="InterPro"/>
</dbReference>
<dbReference type="PANTHER" id="PTHR22780">
    <property type="entry name" value="ADAPTIN, ALPHA/GAMMA/EPSILON"/>
    <property type="match status" value="1"/>
</dbReference>
<dbReference type="Proteomes" id="UP001374579">
    <property type="component" value="Unassembled WGS sequence"/>
</dbReference>
<name>A0AAN9BB80_9CAEN</name>
<feature type="compositionally biased region" description="Polar residues" evidence="5">
    <location>
        <begin position="872"/>
        <end position="896"/>
    </location>
</feature>
<comment type="subcellular location">
    <subcellularLocation>
        <location evidence="1">Endomembrane system</location>
    </subcellularLocation>
</comment>
<accession>A0AAN9BB80</accession>
<dbReference type="InterPro" id="IPR016024">
    <property type="entry name" value="ARM-type_fold"/>
</dbReference>
<dbReference type="GO" id="GO:0016192">
    <property type="term" value="P:vesicle-mediated transport"/>
    <property type="evidence" value="ECO:0007669"/>
    <property type="project" value="InterPro"/>
</dbReference>
<feature type="compositionally biased region" description="Acidic residues" evidence="5">
    <location>
        <begin position="1139"/>
        <end position="1155"/>
    </location>
</feature>
<feature type="region of interest" description="Disordered" evidence="5">
    <location>
        <begin position="823"/>
        <end position="915"/>
    </location>
</feature>
<proteinExistence type="predicted"/>
<evidence type="ECO:0000256" key="5">
    <source>
        <dbReference type="SAM" id="MobiDB-lite"/>
    </source>
</evidence>